<organismHost>
    <name type="scientific">Escherichia coli</name>
    <dbReference type="NCBI Taxonomy" id="562"/>
</organismHost>
<evidence type="ECO:0000313" key="1">
    <source>
        <dbReference type="EMBL" id="QBO64016.1"/>
    </source>
</evidence>
<accession>A0A482GHZ6</accession>
<protein>
    <submittedName>
        <fullName evidence="1">Uncharacterized protein</fullName>
    </submittedName>
</protein>
<gene>
    <name evidence="1" type="ORF">Goslar_00224</name>
</gene>
<evidence type="ECO:0000313" key="2">
    <source>
        <dbReference type="Proteomes" id="UP000294673"/>
    </source>
</evidence>
<keyword evidence="2" id="KW-1185">Reference proteome</keyword>
<proteinExistence type="predicted"/>
<organism evidence="1 2">
    <name type="scientific">Escherichia phage vB_EcoM_Goslar</name>
    <dbReference type="NCBI Taxonomy" id="2502409"/>
    <lineage>
        <taxon>Viruses</taxon>
        <taxon>Duplodnaviria</taxon>
        <taxon>Heunggongvirae</taxon>
        <taxon>Uroviricota</taxon>
        <taxon>Caudoviricetes</taxon>
        <taxon>Chimalliviridae</taxon>
        <taxon>Goslarvirus</taxon>
        <taxon>Goslarvirus goslar</taxon>
    </lineage>
</organism>
<dbReference type="Proteomes" id="UP000294673">
    <property type="component" value="Segment"/>
</dbReference>
<reference evidence="1 2" key="1">
    <citation type="submission" date="2018-12" db="EMBL/GenBank/DDBJ databases">
        <title>Still something new to discover - new insights into E. coli phage diversity and taxonomy.</title>
        <authorList>
            <person name="Korf I.H.E."/>
            <person name="Adriaennsens E."/>
            <person name="Dreiseikelmann B."/>
            <person name="Kropinski A."/>
            <person name="Nimtz M."/>
            <person name="Meier-Kolthoff J.P."/>
            <person name="Rohde M."/>
            <person name="van Raaij M."/>
            <person name="Wittmann J."/>
        </authorList>
    </citation>
    <scope>NUCLEOTIDE SEQUENCE [LARGE SCALE GENOMIC DNA]</scope>
</reference>
<sequence length="243" mass="27754">MLSSIETIVPRAIMERCAWVPSKTLPFGLLHISTDTELKTMMPRIPQRTLRMEDGSFPRICVSSSLMGCIYGYSTAIKQYFSGGHLAHWLGGYVIYRVPFDIALRPHRTLLSDVDISDEHWLFHDPRYPNGYQTERIGECFIAAVPKGKITDSDGKENSVTTECPVFYIHAEVDNVPLWLRQGEFLVVKKGYYRMQINHYDHRLGVMDFSNVSVSRITLEKYLAAKDDALVLLGHQCAGSYEW</sequence>
<name>A0A482GHZ6_BPGOS</name>
<dbReference type="EMBL" id="MK327938">
    <property type="protein sequence ID" value="QBO64016.1"/>
    <property type="molecule type" value="Genomic_DNA"/>
</dbReference>